<feature type="transmembrane region" description="Helical" evidence="1">
    <location>
        <begin position="67"/>
        <end position="87"/>
    </location>
</feature>
<evidence type="ECO:0000313" key="2">
    <source>
        <dbReference type="EMBL" id="MEQ2426114.1"/>
    </source>
</evidence>
<reference evidence="2 3" key="1">
    <citation type="submission" date="2024-03" db="EMBL/GenBank/DDBJ databases">
        <title>Human intestinal bacterial collection.</title>
        <authorList>
            <person name="Pauvert C."/>
            <person name="Hitch T.C.A."/>
            <person name="Clavel T."/>
        </authorList>
    </citation>
    <scope>NUCLEOTIDE SEQUENCE [LARGE SCALE GENOMIC DNA]</scope>
    <source>
        <strain evidence="2 3">CLA-SR-H021</strain>
    </source>
</reference>
<feature type="transmembrane region" description="Helical" evidence="1">
    <location>
        <begin position="36"/>
        <end position="55"/>
    </location>
</feature>
<keyword evidence="1" id="KW-1133">Transmembrane helix</keyword>
<accession>A0ABV1D6T3</accession>
<dbReference type="RefSeq" id="WP_008718258.1">
    <property type="nucleotide sequence ID" value="NZ_JAJFDX010000001.1"/>
</dbReference>
<feature type="transmembrane region" description="Helical" evidence="1">
    <location>
        <begin position="93"/>
        <end position="117"/>
    </location>
</feature>
<evidence type="ECO:0000256" key="1">
    <source>
        <dbReference type="SAM" id="Phobius"/>
    </source>
</evidence>
<evidence type="ECO:0000313" key="3">
    <source>
        <dbReference type="Proteomes" id="UP001454086"/>
    </source>
</evidence>
<keyword evidence="3" id="KW-1185">Reference proteome</keyword>
<comment type="caution">
    <text evidence="2">The sequence shown here is derived from an EMBL/GenBank/DDBJ whole genome shotgun (WGS) entry which is preliminary data.</text>
</comment>
<gene>
    <name evidence="2" type="ORF">WMQ36_14155</name>
</gene>
<protein>
    <submittedName>
        <fullName evidence="2">Uncharacterized protein</fullName>
    </submittedName>
</protein>
<keyword evidence="1" id="KW-0812">Transmembrane</keyword>
<dbReference type="Proteomes" id="UP001454086">
    <property type="component" value="Unassembled WGS sequence"/>
</dbReference>
<dbReference type="EMBL" id="JBBMFM010000051">
    <property type="protein sequence ID" value="MEQ2426114.1"/>
    <property type="molecule type" value="Genomic_DNA"/>
</dbReference>
<name>A0ABV1D6T3_9FIRM</name>
<keyword evidence="1" id="KW-0472">Membrane</keyword>
<proteinExistence type="predicted"/>
<organism evidence="2 3">
    <name type="scientific">Enterocloster hominis</name>
    <name type="common">ex Hitch et al. 2024</name>
    <dbReference type="NCBI Taxonomy" id="1917870"/>
    <lineage>
        <taxon>Bacteria</taxon>
        <taxon>Bacillati</taxon>
        <taxon>Bacillota</taxon>
        <taxon>Clostridia</taxon>
        <taxon>Lachnospirales</taxon>
        <taxon>Lachnospiraceae</taxon>
        <taxon>Enterocloster</taxon>
    </lineage>
</organism>
<sequence length="123" mass="13040">MKKSSFVAMMSGTVSGVLFALGMCMALIPEWAAFRPGLVCGCAGLLMALITLLVWRKMEHKKPIRLSGKIIFTMIAVIAGTLALGVGMCLTMVWGRMIAGTATGLVGILILICLIPLTKGIKE</sequence>